<dbReference type="PROSITE" id="PS50977">
    <property type="entry name" value="HTH_TETR_2"/>
    <property type="match status" value="1"/>
</dbReference>
<keyword evidence="4" id="KW-0808">Transferase</keyword>
<keyword evidence="5" id="KW-1185">Reference proteome</keyword>
<dbReference type="Pfam" id="PF14278">
    <property type="entry name" value="TetR_C_8"/>
    <property type="match status" value="1"/>
</dbReference>
<feature type="domain" description="HTH tetR-type" evidence="3">
    <location>
        <begin position="3"/>
        <end position="63"/>
    </location>
</feature>
<reference evidence="4" key="1">
    <citation type="submission" date="2017-04" db="EMBL/GenBank/DDBJ databases">
        <title>Complete Genome Sequences of Twelve Strains of a Stable Defined Moderately Diverse Mouse Microbiota 2 (sDMDMm2).</title>
        <authorList>
            <person name="Uchimura Y."/>
            <person name="Wyss M."/>
            <person name="Brugiroux S."/>
            <person name="Limenitakis J.P."/>
            <person name="Stecher B."/>
            <person name="McCoy K.D."/>
            <person name="Macpherson A.J."/>
        </authorList>
    </citation>
    <scope>NUCLEOTIDE SEQUENCE</scope>
    <source>
        <strain evidence="4">YL58</strain>
    </source>
</reference>
<dbReference type="GO" id="GO:0016301">
    <property type="term" value="F:kinase activity"/>
    <property type="evidence" value="ECO:0007669"/>
    <property type="project" value="UniProtKB-KW"/>
</dbReference>
<dbReference type="Pfam" id="PF00440">
    <property type="entry name" value="TetR_N"/>
    <property type="match status" value="1"/>
</dbReference>
<evidence type="ECO:0000256" key="1">
    <source>
        <dbReference type="ARBA" id="ARBA00023125"/>
    </source>
</evidence>
<dbReference type="InterPro" id="IPR001647">
    <property type="entry name" value="HTH_TetR"/>
</dbReference>
<dbReference type="InterPro" id="IPR050624">
    <property type="entry name" value="HTH-type_Tx_Regulator"/>
</dbReference>
<gene>
    <name evidence="4" type="ORF">A4V09_07960</name>
</gene>
<dbReference type="AlphaFoldDB" id="A0A1C7IB11"/>
<sequence length="188" mass="22328">MSQTTKRALSQSLKHLMEQKPLEKITVVDISEDCGVNRQTFYYHFQDIYDLIEWIYINEAEKRLGEKTTYDTWQEGFLQILSYILSNRNFVKNTYHSVSREYLEHFLFRQMYRLLLGVIEEKAAGMAVRDTDKQFIANFYKYAFVGLICEWIEDGMKENPQAMTDRLSLLVHGTITGALERFRTDKRH</sequence>
<evidence type="ECO:0000313" key="4">
    <source>
        <dbReference type="EMBL" id="ANU75709.1"/>
    </source>
</evidence>
<evidence type="ECO:0000313" key="5">
    <source>
        <dbReference type="Proteomes" id="UP000092574"/>
    </source>
</evidence>
<evidence type="ECO:0000256" key="2">
    <source>
        <dbReference type="PROSITE-ProRule" id="PRU00335"/>
    </source>
</evidence>
<dbReference type="SUPFAM" id="SSF46689">
    <property type="entry name" value="Homeodomain-like"/>
    <property type="match status" value="1"/>
</dbReference>
<dbReference type="PANTHER" id="PTHR43479:SF7">
    <property type="entry name" value="TETR-FAMILY TRANSCRIPTIONAL REGULATOR"/>
    <property type="match status" value="1"/>
</dbReference>
<feature type="DNA-binding region" description="H-T-H motif" evidence="2">
    <location>
        <begin position="26"/>
        <end position="45"/>
    </location>
</feature>
<dbReference type="PANTHER" id="PTHR43479">
    <property type="entry name" value="ACREF/ENVCD OPERON REPRESSOR-RELATED"/>
    <property type="match status" value="1"/>
</dbReference>
<evidence type="ECO:0000259" key="3">
    <source>
        <dbReference type="PROSITE" id="PS50977"/>
    </source>
</evidence>
<organism evidence="4 5">
    <name type="scientific">Blautia pseudococcoides</name>
    <dbReference type="NCBI Taxonomy" id="1796616"/>
    <lineage>
        <taxon>Bacteria</taxon>
        <taxon>Bacillati</taxon>
        <taxon>Bacillota</taxon>
        <taxon>Clostridia</taxon>
        <taxon>Lachnospirales</taxon>
        <taxon>Lachnospiraceae</taxon>
        <taxon>Blautia</taxon>
    </lineage>
</organism>
<dbReference type="EMBL" id="CP015405">
    <property type="protein sequence ID" value="ANU75709.1"/>
    <property type="molecule type" value="Genomic_DNA"/>
</dbReference>
<keyword evidence="4" id="KW-0418">Kinase</keyword>
<dbReference type="GO" id="GO:0003677">
    <property type="term" value="F:DNA binding"/>
    <property type="evidence" value="ECO:0007669"/>
    <property type="project" value="UniProtKB-UniRule"/>
</dbReference>
<dbReference type="Proteomes" id="UP000092574">
    <property type="component" value="Chromosome"/>
</dbReference>
<keyword evidence="1 2" id="KW-0238">DNA-binding</keyword>
<proteinExistence type="predicted"/>
<dbReference type="InterPro" id="IPR039532">
    <property type="entry name" value="TetR_C_Firmicutes"/>
</dbReference>
<accession>A0A1C7IB11</accession>
<name>A0A1C7IB11_9FIRM</name>
<dbReference type="KEGG" id="byl:A4V09_07960"/>
<dbReference type="STRING" id="1796616.A4V09_07960"/>
<dbReference type="RefSeq" id="WP_065541898.1">
    <property type="nucleotide sequence ID" value="NZ_CP015405.2"/>
</dbReference>
<dbReference type="InterPro" id="IPR009057">
    <property type="entry name" value="Homeodomain-like_sf"/>
</dbReference>
<protein>
    <submittedName>
        <fullName evidence="4">Dihydroxyacetone kinase transcriptional activator DhaS</fullName>
    </submittedName>
</protein>
<dbReference type="OrthoDB" id="9810250at2"/>
<dbReference type="Gene3D" id="1.10.357.10">
    <property type="entry name" value="Tetracycline Repressor, domain 2"/>
    <property type="match status" value="1"/>
</dbReference>